<evidence type="ECO:0000256" key="1">
    <source>
        <dbReference type="ARBA" id="ARBA00022801"/>
    </source>
</evidence>
<dbReference type="AlphaFoldDB" id="A0A8H7VQV6"/>
<evidence type="ECO:0000256" key="2">
    <source>
        <dbReference type="SAM" id="MobiDB-lite"/>
    </source>
</evidence>
<dbReference type="OrthoDB" id="266663at2759"/>
<dbReference type="PANTHER" id="PTHR23339">
    <property type="entry name" value="TYROSINE SPECIFIC PROTEIN PHOSPHATASE AND DUAL SPECIFICITY PROTEIN PHOSPHATASE"/>
    <property type="match status" value="1"/>
</dbReference>
<dbReference type="FunFam" id="3.90.190.10:FF:000157">
    <property type="entry name" value="Protein-tyrosine phosphatase"/>
    <property type="match status" value="1"/>
</dbReference>
<protein>
    <recommendedName>
        <fullName evidence="3">Tyrosine specific protein phosphatases domain-containing protein</fullName>
    </recommendedName>
</protein>
<sequence>MSSADSLPPPLQTDSPELKAPPVVASGQSRVNIDSTPGLRSVPKTSISHPINISWIIPHEYCPLLSLCDLPDDIDLYDLTDAVLQSEYVPKLIMACQATPDRPLARPMGNLALSSCPGKKVRLTGPSRGRAAINRDLDLDFGRMRSLGITTLVCCLNDTELDFLGASWPKYCESATRNGMQVIRLPMIEGGCPNSIEEIDAVIQAVNVKIRQGENVLAHCRGGVGRAGVFACCWLLKNLYCLSGERSIRYVRTRRSPKAIETMRQAEFIIHYSQYISHTLEQRQQQQLYHLHYNDAQKDRQEQEQTINSNSNINMNNFDYPVNNHESSTAIATTWTPLELLNTDYTISVPSIIDIMFLEQSIRETDHRPYFPYYYHQPPQQSDKSV</sequence>
<dbReference type="SUPFAM" id="SSF52799">
    <property type="entry name" value="(Phosphotyrosine protein) phosphatases II"/>
    <property type="match status" value="1"/>
</dbReference>
<dbReference type="Gene3D" id="3.90.190.10">
    <property type="entry name" value="Protein tyrosine phosphatase superfamily"/>
    <property type="match status" value="1"/>
</dbReference>
<evidence type="ECO:0000259" key="3">
    <source>
        <dbReference type="PROSITE" id="PS50056"/>
    </source>
</evidence>
<reference evidence="4 5" key="1">
    <citation type="submission" date="2020-12" db="EMBL/GenBank/DDBJ databases">
        <title>Metabolic potential, ecology and presence of endohyphal bacteria is reflected in genomic diversity of Mucoromycotina.</title>
        <authorList>
            <person name="Muszewska A."/>
            <person name="Okrasinska A."/>
            <person name="Steczkiewicz K."/>
            <person name="Drgas O."/>
            <person name="Orlowska M."/>
            <person name="Perlinska-Lenart U."/>
            <person name="Aleksandrzak-Piekarczyk T."/>
            <person name="Szatraj K."/>
            <person name="Zielenkiewicz U."/>
            <person name="Pilsyk S."/>
            <person name="Malc E."/>
            <person name="Mieczkowski P."/>
            <person name="Kruszewska J.S."/>
            <person name="Biernat P."/>
            <person name="Pawlowska J."/>
        </authorList>
    </citation>
    <scope>NUCLEOTIDE SEQUENCE [LARGE SCALE GENOMIC DNA]</scope>
    <source>
        <strain evidence="4 5">CBS 142.35</strain>
    </source>
</reference>
<proteinExistence type="predicted"/>
<dbReference type="GO" id="GO:0016791">
    <property type="term" value="F:phosphatase activity"/>
    <property type="evidence" value="ECO:0007669"/>
    <property type="project" value="UniProtKB-ARBA"/>
</dbReference>
<keyword evidence="1" id="KW-0378">Hydrolase</keyword>
<evidence type="ECO:0000313" key="4">
    <source>
        <dbReference type="EMBL" id="KAG2228022.1"/>
    </source>
</evidence>
<feature type="compositionally biased region" description="Polar residues" evidence="2">
    <location>
        <begin position="26"/>
        <end position="35"/>
    </location>
</feature>
<dbReference type="InterPro" id="IPR003595">
    <property type="entry name" value="Tyr_Pase_cat"/>
</dbReference>
<dbReference type="PROSITE" id="PS50056">
    <property type="entry name" value="TYR_PHOSPHATASE_2"/>
    <property type="match status" value="1"/>
</dbReference>
<dbReference type="InterPro" id="IPR020422">
    <property type="entry name" value="TYR_PHOSPHATASE_DUAL_dom"/>
</dbReference>
<dbReference type="EMBL" id="JAEPRB010000003">
    <property type="protein sequence ID" value="KAG2228022.1"/>
    <property type="molecule type" value="Genomic_DNA"/>
</dbReference>
<dbReference type="InterPro" id="IPR057023">
    <property type="entry name" value="PTP-SAK"/>
</dbReference>
<dbReference type="InterPro" id="IPR000387">
    <property type="entry name" value="Tyr_Pase_dom"/>
</dbReference>
<dbReference type="SMART" id="SM00404">
    <property type="entry name" value="PTPc_motif"/>
    <property type="match status" value="1"/>
</dbReference>
<name>A0A8H7VQV6_9FUNG</name>
<dbReference type="InterPro" id="IPR029021">
    <property type="entry name" value="Prot-tyrosine_phosphatase-like"/>
</dbReference>
<comment type="caution">
    <text evidence="4">The sequence shown here is derived from an EMBL/GenBank/DDBJ whole genome shotgun (WGS) entry which is preliminary data.</text>
</comment>
<keyword evidence="5" id="KW-1185">Reference proteome</keyword>
<accession>A0A8H7VQV6</accession>
<gene>
    <name evidence="4" type="ORF">INT45_012046</name>
</gene>
<dbReference type="Pfam" id="PF22784">
    <property type="entry name" value="PTP-SAK"/>
    <property type="match status" value="1"/>
</dbReference>
<organism evidence="4 5">
    <name type="scientific">Circinella minor</name>
    <dbReference type="NCBI Taxonomy" id="1195481"/>
    <lineage>
        <taxon>Eukaryota</taxon>
        <taxon>Fungi</taxon>
        <taxon>Fungi incertae sedis</taxon>
        <taxon>Mucoromycota</taxon>
        <taxon>Mucoromycotina</taxon>
        <taxon>Mucoromycetes</taxon>
        <taxon>Mucorales</taxon>
        <taxon>Lichtheimiaceae</taxon>
        <taxon>Circinella</taxon>
    </lineage>
</organism>
<dbReference type="SMART" id="SM00195">
    <property type="entry name" value="DSPc"/>
    <property type="match status" value="1"/>
</dbReference>
<feature type="region of interest" description="Disordered" evidence="2">
    <location>
        <begin position="1"/>
        <end position="38"/>
    </location>
</feature>
<dbReference type="InterPro" id="IPR050561">
    <property type="entry name" value="PTP"/>
</dbReference>
<feature type="domain" description="Tyrosine specific protein phosphatases" evidence="3">
    <location>
        <begin position="193"/>
        <end position="255"/>
    </location>
</feature>
<dbReference type="Proteomes" id="UP000646827">
    <property type="component" value="Unassembled WGS sequence"/>
</dbReference>
<evidence type="ECO:0000313" key="5">
    <source>
        <dbReference type="Proteomes" id="UP000646827"/>
    </source>
</evidence>